<feature type="region of interest" description="Disordered" evidence="2">
    <location>
        <begin position="1"/>
        <end position="76"/>
    </location>
</feature>
<feature type="transmembrane region" description="Helical" evidence="3">
    <location>
        <begin position="734"/>
        <end position="754"/>
    </location>
</feature>
<sequence>METSPRHDSRTVKAKKGGAPAATNPGYAAPRTFFLKSEKELEKSVEQRGRRNSHSTETSEEPTQKTPMESVMEDSSFGVQSLEETINSTFSLDSNLSRTASNSTDSVSETSIDDNGLGPVTGRKRKAGNRVHPTIMATGQRIISSERPPWQASSGASPASAFESPLQHARLRRGSASSSTNVSQPLTPIKLSPHPESAFTNTPRSASPKSFRLSDEDSMTDDNSSQAVMSSSGDDEDQVERTPQLVMPSLAMPARRPFTERGRQIGRSKIMILGSRGIGKTSLISSICRRSEDIVHVDQPAASLTSHSSPNSGTSAYHSTLMLTEITASTRPYPSWWTGPESVRSSQRRRGSVGEGVLERNITFMDTPGLDSDELVQNMLNTVNINIHRTTTFDPISNDELIEMLGGSGGVQIDAVLYLFDPGMCHSANPAAFGLSPLHQEFLRTLCRYTNFIPLIGRSDCVSAEMLVARKKEVISMLNVLNIELYSTFDISEDGKDFPLAISSATKDDGDEVDASVLMSSQYVQPLVPSELDVLVDRLLAPANIARMKHLSAVKYAQWRHEGSKDRLGLHKTLLQSPFPRSVSPGVTSTGSLLEDPSKVLVPHPQSSYHRSTSPANSDISAQSGNAVENSAIARYDEQAQPPEPFRRIRLAKWAQDLQRSLDNERRKYPQMYSNRPSGWTSEDSEKFDNQALVSTKDGTRPARGRLGGDLGVIDPTDPLGVLAFGQIFRRRSVFVLQIVGGCGLIGAVAYWVVKNWVDVQEFFGFGQTQGGMVTATAVPAPVQMNGWLDENPLKHFFGWSGR</sequence>
<keyword evidence="3" id="KW-0472">Membrane</keyword>
<feature type="region of interest" description="Disordered" evidence="2">
    <location>
        <begin position="604"/>
        <end position="623"/>
    </location>
</feature>
<keyword evidence="1" id="KW-0547">Nucleotide-binding</keyword>
<dbReference type="Pfam" id="PF00735">
    <property type="entry name" value="Septin"/>
    <property type="match status" value="1"/>
</dbReference>
<keyword evidence="3" id="KW-0812">Transmembrane</keyword>
<dbReference type="PROSITE" id="PS51719">
    <property type="entry name" value="G_SEPTIN"/>
    <property type="match status" value="1"/>
</dbReference>
<feature type="compositionally biased region" description="Basic and acidic residues" evidence="2">
    <location>
        <begin position="1"/>
        <end position="11"/>
    </location>
</feature>
<keyword evidence="6" id="KW-1185">Reference proteome</keyword>
<evidence type="ECO:0000313" key="6">
    <source>
        <dbReference type="Proteomes" id="UP001296104"/>
    </source>
</evidence>
<reference evidence="5" key="1">
    <citation type="submission" date="2023-11" db="EMBL/GenBank/DDBJ databases">
        <authorList>
            <person name="Alioto T."/>
            <person name="Alioto T."/>
            <person name="Gomez Garrido J."/>
        </authorList>
    </citation>
    <scope>NUCLEOTIDE SEQUENCE</scope>
</reference>
<gene>
    <name evidence="5" type="ORF">LECACI_7A005157</name>
</gene>
<dbReference type="GO" id="GO:0005525">
    <property type="term" value="F:GTP binding"/>
    <property type="evidence" value="ECO:0007669"/>
    <property type="project" value="UniProtKB-KW"/>
</dbReference>
<dbReference type="InterPro" id="IPR030379">
    <property type="entry name" value="G_SEPTIN_dom"/>
</dbReference>
<dbReference type="Gene3D" id="3.40.50.300">
    <property type="entry name" value="P-loop containing nucleotide triphosphate hydrolases"/>
    <property type="match status" value="1"/>
</dbReference>
<dbReference type="Proteomes" id="UP001296104">
    <property type="component" value="Unassembled WGS sequence"/>
</dbReference>
<feature type="region of interest" description="Disordered" evidence="2">
    <location>
        <begin position="90"/>
        <end position="244"/>
    </location>
</feature>
<comment type="caution">
    <text evidence="5">The sequence shown here is derived from an EMBL/GenBank/DDBJ whole genome shotgun (WGS) entry which is preliminary data.</text>
</comment>
<feature type="compositionally biased region" description="Polar residues" evidence="2">
    <location>
        <begin position="198"/>
        <end position="208"/>
    </location>
</feature>
<dbReference type="InterPro" id="IPR027417">
    <property type="entry name" value="P-loop_NTPase"/>
</dbReference>
<evidence type="ECO:0000256" key="3">
    <source>
        <dbReference type="SAM" id="Phobius"/>
    </source>
</evidence>
<evidence type="ECO:0000259" key="4">
    <source>
        <dbReference type="PROSITE" id="PS51719"/>
    </source>
</evidence>
<dbReference type="EMBL" id="CAVMBE010000032">
    <property type="protein sequence ID" value="CAK4028498.1"/>
    <property type="molecule type" value="Genomic_DNA"/>
</dbReference>
<organism evidence="5 6">
    <name type="scientific">Lecanosticta acicola</name>
    <dbReference type="NCBI Taxonomy" id="111012"/>
    <lineage>
        <taxon>Eukaryota</taxon>
        <taxon>Fungi</taxon>
        <taxon>Dikarya</taxon>
        <taxon>Ascomycota</taxon>
        <taxon>Pezizomycotina</taxon>
        <taxon>Dothideomycetes</taxon>
        <taxon>Dothideomycetidae</taxon>
        <taxon>Mycosphaerellales</taxon>
        <taxon>Mycosphaerellaceae</taxon>
        <taxon>Lecanosticta</taxon>
    </lineage>
</organism>
<feature type="compositionally biased region" description="Polar residues" evidence="2">
    <location>
        <begin position="90"/>
        <end position="110"/>
    </location>
</feature>
<dbReference type="PANTHER" id="PTHR18884">
    <property type="entry name" value="SEPTIN"/>
    <property type="match status" value="1"/>
</dbReference>
<comment type="similarity">
    <text evidence="1">Belongs to the TRAFAC class TrmE-Era-EngA-EngB-Septin-like GTPase superfamily. Septin GTPase family.</text>
</comment>
<feature type="domain" description="Septin-type G" evidence="4">
    <location>
        <begin position="264"/>
        <end position="566"/>
    </location>
</feature>
<feature type="compositionally biased region" description="Polar residues" evidence="2">
    <location>
        <begin position="175"/>
        <end position="186"/>
    </location>
</feature>
<feature type="compositionally biased region" description="Basic and acidic residues" evidence="2">
    <location>
        <begin position="36"/>
        <end position="49"/>
    </location>
</feature>
<evidence type="ECO:0000313" key="5">
    <source>
        <dbReference type="EMBL" id="CAK4028498.1"/>
    </source>
</evidence>
<protein>
    <recommendedName>
        <fullName evidence="4">Septin-type G domain-containing protein</fullName>
    </recommendedName>
</protein>
<feature type="compositionally biased region" description="Polar residues" evidence="2">
    <location>
        <begin position="605"/>
        <end position="623"/>
    </location>
</feature>
<keyword evidence="1" id="KW-0342">GTP-binding</keyword>
<keyword evidence="3" id="KW-1133">Transmembrane helix</keyword>
<dbReference type="AlphaFoldDB" id="A0AAI8Z015"/>
<evidence type="ECO:0000256" key="2">
    <source>
        <dbReference type="SAM" id="MobiDB-lite"/>
    </source>
</evidence>
<proteinExistence type="inferred from homology"/>
<name>A0AAI8Z015_9PEZI</name>
<feature type="region of interest" description="Disordered" evidence="2">
    <location>
        <begin position="579"/>
        <end position="598"/>
    </location>
</feature>
<accession>A0AAI8Z015</accession>
<evidence type="ECO:0000256" key="1">
    <source>
        <dbReference type="RuleBase" id="RU004560"/>
    </source>
</evidence>
<feature type="compositionally biased region" description="Polar residues" evidence="2">
    <location>
        <begin position="221"/>
        <end position="232"/>
    </location>
</feature>
<dbReference type="SUPFAM" id="SSF52540">
    <property type="entry name" value="P-loop containing nucleoside triphosphate hydrolases"/>
    <property type="match status" value="1"/>
</dbReference>